<comment type="caution">
    <text evidence="1">The sequence shown here is derived from an EMBL/GenBank/DDBJ whole genome shotgun (WGS) entry which is preliminary data.</text>
</comment>
<proteinExistence type="predicted"/>
<evidence type="ECO:0000313" key="2">
    <source>
        <dbReference type="Proteomes" id="UP001477278"/>
    </source>
</evidence>
<dbReference type="Proteomes" id="UP001477278">
    <property type="component" value="Unassembled WGS sequence"/>
</dbReference>
<evidence type="ECO:0000313" key="1">
    <source>
        <dbReference type="EMBL" id="MEO3682443.1"/>
    </source>
</evidence>
<name>A0ABV0FNN6_9GAMM</name>
<dbReference type="RefSeq" id="WP_347690075.1">
    <property type="nucleotide sequence ID" value="NZ_JBDPZN010000002.1"/>
</dbReference>
<reference evidence="1 2" key="1">
    <citation type="submission" date="2024-05" db="EMBL/GenBank/DDBJ databases">
        <title>Genome sequencing of Marine Estuary Bacteria, Shewanella vesiculosa and S. baltica, and Pseudomonas syringae.</title>
        <authorList>
            <person name="Gurung A."/>
            <person name="Maclea K.S."/>
        </authorList>
    </citation>
    <scope>NUCLEOTIDE SEQUENCE [LARGE SCALE GENOMIC DNA]</scope>
    <source>
        <strain evidence="1 2">1A</strain>
    </source>
</reference>
<gene>
    <name evidence="1" type="ORF">ABHN84_09085</name>
</gene>
<accession>A0ABV0FNN6</accession>
<sequence>MSNATELYCIESTSDTSIIEEIIQNELKRADGLPQELAVNVFTKDNSICWDFDDSIAISFEQEKILVKIVHSAFYSVKR</sequence>
<keyword evidence="2" id="KW-1185">Reference proteome</keyword>
<organism evidence="1 2">
    <name type="scientific">Shewanella vesiculosa</name>
    <dbReference type="NCBI Taxonomy" id="518738"/>
    <lineage>
        <taxon>Bacteria</taxon>
        <taxon>Pseudomonadati</taxon>
        <taxon>Pseudomonadota</taxon>
        <taxon>Gammaproteobacteria</taxon>
        <taxon>Alteromonadales</taxon>
        <taxon>Shewanellaceae</taxon>
        <taxon>Shewanella</taxon>
    </lineage>
</organism>
<dbReference type="EMBL" id="JBDPZN010000002">
    <property type="protein sequence ID" value="MEO3682443.1"/>
    <property type="molecule type" value="Genomic_DNA"/>
</dbReference>
<protein>
    <submittedName>
        <fullName evidence="1">Uncharacterized protein</fullName>
    </submittedName>
</protein>